<dbReference type="PANTHER" id="PTHR11188:SF176">
    <property type="entry name" value="ARRESTIN DOMAIN-CONTAINING PROTEIN 1"/>
    <property type="match status" value="1"/>
</dbReference>
<organism evidence="5">
    <name type="scientific">Timema cristinae</name>
    <name type="common">Walking stick</name>
    <dbReference type="NCBI Taxonomy" id="61476"/>
    <lineage>
        <taxon>Eukaryota</taxon>
        <taxon>Metazoa</taxon>
        <taxon>Ecdysozoa</taxon>
        <taxon>Arthropoda</taxon>
        <taxon>Hexapoda</taxon>
        <taxon>Insecta</taxon>
        <taxon>Pterygota</taxon>
        <taxon>Neoptera</taxon>
        <taxon>Polyneoptera</taxon>
        <taxon>Phasmatodea</taxon>
        <taxon>Timematodea</taxon>
        <taxon>Timematoidea</taxon>
        <taxon>Timematidae</taxon>
        <taxon>Timema</taxon>
    </lineage>
</organism>
<dbReference type="InterPro" id="IPR050357">
    <property type="entry name" value="Arrestin_domain-protein"/>
</dbReference>
<dbReference type="Pfam" id="PF00339">
    <property type="entry name" value="Arrestin_N"/>
    <property type="match status" value="1"/>
</dbReference>
<feature type="region of interest" description="Disordered" evidence="3">
    <location>
        <begin position="519"/>
        <end position="590"/>
    </location>
</feature>
<proteinExistence type="inferred from homology"/>
<evidence type="ECO:0000256" key="1">
    <source>
        <dbReference type="ARBA" id="ARBA00005298"/>
    </source>
</evidence>
<feature type="compositionally biased region" description="Basic and acidic residues" evidence="3">
    <location>
        <begin position="519"/>
        <end position="535"/>
    </location>
</feature>
<evidence type="ECO:0000259" key="4">
    <source>
        <dbReference type="SMART" id="SM01017"/>
    </source>
</evidence>
<dbReference type="AlphaFoldDB" id="A0A7R9GUK2"/>
<dbReference type="InterPro" id="IPR011021">
    <property type="entry name" value="Arrestin-like_N"/>
</dbReference>
<protein>
    <recommendedName>
        <fullName evidence="4">Arrestin C-terminal-like domain-containing protein</fullName>
    </recommendedName>
</protein>
<reference evidence="5" key="1">
    <citation type="submission" date="2020-11" db="EMBL/GenBank/DDBJ databases">
        <authorList>
            <person name="Tran Van P."/>
        </authorList>
    </citation>
    <scope>NUCLEOTIDE SEQUENCE</scope>
</reference>
<feature type="compositionally biased region" description="Basic and acidic residues" evidence="3">
    <location>
        <begin position="565"/>
        <end position="575"/>
    </location>
</feature>
<dbReference type="Pfam" id="PF02752">
    <property type="entry name" value="Arrestin_C"/>
    <property type="match status" value="1"/>
</dbReference>
<dbReference type="EMBL" id="OC317620">
    <property type="protein sequence ID" value="CAD7398026.1"/>
    <property type="molecule type" value="Genomic_DNA"/>
</dbReference>
<gene>
    <name evidence="5" type="ORF">TCEB3V08_LOCUS4325</name>
</gene>
<dbReference type="Gene3D" id="2.60.40.640">
    <property type="match status" value="2"/>
</dbReference>
<dbReference type="SMART" id="SM01017">
    <property type="entry name" value="Arrestin_C"/>
    <property type="match status" value="1"/>
</dbReference>
<dbReference type="SUPFAM" id="SSF141571">
    <property type="entry name" value="Pentapeptide repeat-like"/>
    <property type="match status" value="1"/>
</dbReference>
<dbReference type="InterPro" id="IPR014756">
    <property type="entry name" value="Ig_E-set"/>
</dbReference>
<name>A0A7R9GUK2_TIMCR</name>
<evidence type="ECO:0000256" key="2">
    <source>
        <dbReference type="ARBA" id="ARBA00022606"/>
    </source>
</evidence>
<evidence type="ECO:0000313" key="5">
    <source>
        <dbReference type="EMBL" id="CAD7398026.1"/>
    </source>
</evidence>
<accession>A0A7R9GUK2</accession>
<feature type="region of interest" description="Disordered" evidence="3">
    <location>
        <begin position="603"/>
        <end position="671"/>
    </location>
</feature>
<feature type="region of interest" description="Disordered" evidence="3">
    <location>
        <begin position="298"/>
        <end position="433"/>
    </location>
</feature>
<dbReference type="Gene3D" id="2.160.20.80">
    <property type="entry name" value="E3 ubiquitin-protein ligase SopA"/>
    <property type="match status" value="1"/>
</dbReference>
<comment type="similarity">
    <text evidence="1">Belongs to the arrestin family.</text>
</comment>
<feature type="compositionally biased region" description="Gly residues" evidence="3">
    <location>
        <begin position="304"/>
        <end position="313"/>
    </location>
</feature>
<dbReference type="GO" id="GO:0005737">
    <property type="term" value="C:cytoplasm"/>
    <property type="evidence" value="ECO:0007669"/>
    <property type="project" value="TreeGrafter"/>
</dbReference>
<dbReference type="SUPFAM" id="SSF81296">
    <property type="entry name" value="E set domains"/>
    <property type="match status" value="2"/>
</dbReference>
<keyword evidence="2" id="KW-0716">Sensory transduction</keyword>
<feature type="domain" description="Arrestin C-terminal-like" evidence="4">
    <location>
        <begin position="154"/>
        <end position="286"/>
    </location>
</feature>
<dbReference type="InterPro" id="IPR014752">
    <property type="entry name" value="Arrestin-like_C"/>
</dbReference>
<evidence type="ECO:0000256" key="3">
    <source>
        <dbReference type="SAM" id="MobiDB-lite"/>
    </source>
</evidence>
<dbReference type="InterPro" id="IPR011022">
    <property type="entry name" value="Arrestin_C-like"/>
</dbReference>
<dbReference type="PANTHER" id="PTHR11188">
    <property type="entry name" value="ARRESTIN DOMAIN CONTAINING PROTEIN"/>
    <property type="match status" value="1"/>
</dbReference>
<feature type="compositionally biased region" description="Polar residues" evidence="3">
    <location>
        <begin position="647"/>
        <end position="671"/>
    </location>
</feature>
<sequence length="689" mass="74363">MTSLVLTDSKQLTSDSIVIHFKGEAYVKWDESESRKNDDGTESNVTVERTGQEQYFENKYNLVGGGTGEMTLQQGDHVYPFTTHLPPNLPSSFEGEYGYIRYTVKATLDRPWKFDQEVKSAFTVLTPLDLNTHETAKNPVKLEKEKFLCCLCCKSGPLSLVLSLPASGYVPGQDIPITIEMDNNSTTNITNVSCLLRKKLIFHVTTPSRQTKKDSVTIGEMKLEPVAAGGSKVWADVIKVPPLPPSNLTGCNIINLEYDLKVVATVSGPHRNLELKTPIILGTIPLLAFQKSGAVPSQPAMLNNGGGDAGTGGVPLDNTGNTAPTGWSFPSDPAQVPLLPPAGEPSRPQPNIVVPQPGMGYPQQPSPQPGMGYPQQPSPQPGMGYPQQPSPQPGMGYPQQPSPLPSPNLGGRYPQQPFPSPQQPGNQPQDASWEDVLGHTSRLECELGGCVLRHTSRLECELGGCVLRHTSRLECELEGCVLRHTSWLGCKLGGCVLRHTSWLGCKLGDVCRDTLPGCRDSHPTSHRDSGCRDNRPNSPPRLRLPGQSPYLPTATQVAGTIALPPHRDSGCRDNRPTSPPRLRLPGQSPYLPTATQVAATVTLPPHHDSGNQSLQPGFQPSPIAPPSQPGAPIQPSAPASLYPTIPQPTFEQSGYKTSSIQDAGDNKYTQGMQQFAPMYPVYNIPAPGK</sequence>
<dbReference type="GO" id="GO:0015031">
    <property type="term" value="P:protein transport"/>
    <property type="evidence" value="ECO:0007669"/>
    <property type="project" value="TreeGrafter"/>
</dbReference>